<feature type="chain" id="PRO_5010224028" evidence="2">
    <location>
        <begin position="31"/>
        <end position="112"/>
    </location>
</feature>
<evidence type="ECO:0000313" key="4">
    <source>
        <dbReference type="Proteomes" id="UP000183339"/>
    </source>
</evidence>
<proteinExistence type="predicted"/>
<dbReference type="EMBL" id="FOHI01000004">
    <property type="protein sequence ID" value="SET24133.1"/>
    <property type="molecule type" value="Genomic_DNA"/>
</dbReference>
<feature type="region of interest" description="Disordered" evidence="1">
    <location>
        <begin position="34"/>
        <end position="112"/>
    </location>
</feature>
<dbReference type="AlphaFoldDB" id="A0A1I0CWB5"/>
<reference evidence="3 4" key="1">
    <citation type="submission" date="2016-10" db="EMBL/GenBank/DDBJ databases">
        <authorList>
            <person name="de Groot N.N."/>
        </authorList>
    </citation>
    <scope>NUCLEOTIDE SEQUENCE [LARGE SCALE GENOMIC DNA]</scope>
    <source>
        <strain evidence="3 4">Nl7</strain>
    </source>
</reference>
<gene>
    <name evidence="3" type="ORF">SAMN05216412_104129</name>
</gene>
<feature type="compositionally biased region" description="Gly residues" evidence="1">
    <location>
        <begin position="99"/>
        <end position="112"/>
    </location>
</feature>
<protein>
    <submittedName>
        <fullName evidence="3">Uncharacterized protein</fullName>
    </submittedName>
</protein>
<evidence type="ECO:0000256" key="1">
    <source>
        <dbReference type="SAM" id="MobiDB-lite"/>
    </source>
</evidence>
<name>A0A1I0CWB5_9PROT</name>
<dbReference type="Proteomes" id="UP000183339">
    <property type="component" value="Unassembled WGS sequence"/>
</dbReference>
<keyword evidence="2" id="KW-0732">Signal</keyword>
<feature type="compositionally biased region" description="Basic and acidic residues" evidence="1">
    <location>
        <begin position="70"/>
        <end position="94"/>
    </location>
</feature>
<dbReference type="RefSeq" id="WP_074706943.1">
    <property type="nucleotide sequence ID" value="NZ_FOHI01000004.1"/>
</dbReference>
<evidence type="ECO:0000313" key="3">
    <source>
        <dbReference type="EMBL" id="SET24133.1"/>
    </source>
</evidence>
<evidence type="ECO:0000256" key="2">
    <source>
        <dbReference type="SAM" id="SignalP"/>
    </source>
</evidence>
<feature type="signal peptide" evidence="2">
    <location>
        <begin position="1"/>
        <end position="30"/>
    </location>
</feature>
<accession>A0A1I0CWB5</accession>
<organism evidence="3 4">
    <name type="scientific">Nitrosospira multiformis</name>
    <dbReference type="NCBI Taxonomy" id="1231"/>
    <lineage>
        <taxon>Bacteria</taxon>
        <taxon>Pseudomonadati</taxon>
        <taxon>Pseudomonadota</taxon>
        <taxon>Betaproteobacteria</taxon>
        <taxon>Nitrosomonadales</taxon>
        <taxon>Nitrosomonadaceae</taxon>
        <taxon>Nitrosospira</taxon>
    </lineage>
</organism>
<sequence length="112" mass="11526">MKNIFILKKAAQVAALAGVIVFSAAGMVQAAGTPEQTGEYGDMSKHGSGSTAPEPHGYKQQPDSTSGGYDKPHDKRHDKPHGKSGDKSYDKPYDKPAGQSGGSSGQSGSGGY</sequence>